<evidence type="ECO:0000313" key="3">
    <source>
        <dbReference type="Proteomes" id="UP000327294"/>
    </source>
</evidence>
<protein>
    <submittedName>
        <fullName evidence="2">NAD(P)H-binding protein</fullName>
    </submittedName>
</protein>
<gene>
    <name evidence="2" type="ORF">F9278_01295</name>
</gene>
<organism evidence="2 3">
    <name type="scientific">Streptomyces phaeolivaceus</name>
    <dbReference type="NCBI Taxonomy" id="2653200"/>
    <lineage>
        <taxon>Bacteria</taxon>
        <taxon>Bacillati</taxon>
        <taxon>Actinomycetota</taxon>
        <taxon>Actinomycetes</taxon>
        <taxon>Kitasatosporales</taxon>
        <taxon>Streptomycetaceae</taxon>
        <taxon>Streptomyces</taxon>
    </lineage>
</organism>
<dbReference type="Pfam" id="PF13460">
    <property type="entry name" value="NAD_binding_10"/>
    <property type="match status" value="1"/>
</dbReference>
<accession>A0A5P8JX30</accession>
<dbReference type="AlphaFoldDB" id="A0A5P8JX30"/>
<name>A0A5P8JX30_9ACTN</name>
<evidence type="ECO:0000313" key="2">
    <source>
        <dbReference type="EMBL" id="QFQ95048.1"/>
    </source>
</evidence>
<feature type="domain" description="NAD(P)-binding" evidence="1">
    <location>
        <begin position="7"/>
        <end position="170"/>
    </location>
</feature>
<proteinExistence type="predicted"/>
<dbReference type="EMBL" id="CP045096">
    <property type="protein sequence ID" value="QFQ95048.1"/>
    <property type="molecule type" value="Genomic_DNA"/>
</dbReference>
<dbReference type="InterPro" id="IPR016040">
    <property type="entry name" value="NAD(P)-bd_dom"/>
</dbReference>
<dbReference type="SUPFAM" id="SSF51735">
    <property type="entry name" value="NAD(P)-binding Rossmann-fold domains"/>
    <property type="match status" value="1"/>
</dbReference>
<dbReference type="Gene3D" id="3.40.50.720">
    <property type="entry name" value="NAD(P)-binding Rossmann-like Domain"/>
    <property type="match status" value="1"/>
</dbReference>
<dbReference type="KEGG" id="sphv:F9278_01295"/>
<reference evidence="2 3" key="1">
    <citation type="submission" date="2019-10" db="EMBL/GenBank/DDBJ databases">
        <title>Streptomyces sp. strain GY16 isolated from leaves of Broussonetia papyrifera.</title>
        <authorList>
            <person name="Mo P."/>
        </authorList>
    </citation>
    <scope>NUCLEOTIDE SEQUENCE [LARGE SCALE GENOMIC DNA]</scope>
    <source>
        <strain evidence="2 3">GY16</strain>
    </source>
</reference>
<sequence>MRVVVAGATGRIGSRTVARLRDHGVEAVPVSRHHGVDVLTGDGLSEALRGAEVLVDVTDAPARTEGAGLHFFRTATTNLLAAAVAAGVEHHVVLSAVGADLLWSDYFRAKLLQEDMVRNSPVPHSVVRSTPFFESIEVMVERNTFADEVRVAPVLVRPVSTEDVAVTVAHVAVGLPLFGLGEVAGPEVRRLDELASEVVTAREDGRVVVPDPRARYFGAELRERTLLPGEGARLGHMAFAEWLGRPVVPANGRVS</sequence>
<keyword evidence="3" id="KW-1185">Reference proteome</keyword>
<evidence type="ECO:0000259" key="1">
    <source>
        <dbReference type="Pfam" id="PF13460"/>
    </source>
</evidence>
<dbReference type="InterPro" id="IPR036291">
    <property type="entry name" value="NAD(P)-bd_dom_sf"/>
</dbReference>
<dbReference type="Proteomes" id="UP000327294">
    <property type="component" value="Chromosome"/>
</dbReference>